<dbReference type="STRING" id="1224947.SAMN05216480_11575"/>
<name>A0A1I7IEH7_9FLAO</name>
<protein>
    <recommendedName>
        <fullName evidence="2">DUF4140 domain-containing protein</fullName>
    </recommendedName>
</protein>
<keyword evidence="4" id="KW-1185">Reference proteome</keyword>
<reference evidence="3 4" key="1">
    <citation type="submission" date="2016-10" db="EMBL/GenBank/DDBJ databases">
        <authorList>
            <person name="de Groot N.N."/>
        </authorList>
    </citation>
    <scope>NUCLEOTIDE SEQUENCE [LARGE SCALE GENOMIC DNA]</scope>
    <source>
        <strain evidence="3 4">CGMCC 1.12333</strain>
    </source>
</reference>
<sequence>MKILLINLLSICFGFANPPEKEVTSEIVKSTVYLTGAQIERNSIISLNEETTTLTFTNLSPFVDENSIQIAGLQSASITSVKYGHSFLFSKKDNEKISTIKRNIEDQKRAIAVLESLLNGLNEEETLLTSNRKLQASDANVSLEKLQQFATYYRKRIAEIHTAS</sequence>
<evidence type="ECO:0000259" key="2">
    <source>
        <dbReference type="Pfam" id="PF13600"/>
    </source>
</evidence>
<dbReference type="InterPro" id="IPR025554">
    <property type="entry name" value="DUF4140"/>
</dbReference>
<evidence type="ECO:0000313" key="4">
    <source>
        <dbReference type="Proteomes" id="UP000199138"/>
    </source>
</evidence>
<accession>A0A1I7IEH7</accession>
<feature type="coiled-coil region" evidence="1">
    <location>
        <begin position="97"/>
        <end position="124"/>
    </location>
</feature>
<dbReference type="OrthoDB" id="634585at2"/>
<dbReference type="Pfam" id="PF13600">
    <property type="entry name" value="DUF4140"/>
    <property type="match status" value="1"/>
</dbReference>
<dbReference type="RefSeq" id="WP_093026175.1">
    <property type="nucleotide sequence ID" value="NZ_FPBK01000015.1"/>
</dbReference>
<dbReference type="EMBL" id="FPBK01000015">
    <property type="protein sequence ID" value="SFU71344.1"/>
    <property type="molecule type" value="Genomic_DNA"/>
</dbReference>
<evidence type="ECO:0000313" key="3">
    <source>
        <dbReference type="EMBL" id="SFU71344.1"/>
    </source>
</evidence>
<gene>
    <name evidence="3" type="ORF">SAMN05216480_11575</name>
</gene>
<proteinExistence type="predicted"/>
<dbReference type="Proteomes" id="UP000199138">
    <property type="component" value="Unassembled WGS sequence"/>
</dbReference>
<feature type="domain" description="DUF4140" evidence="2">
    <location>
        <begin position="31"/>
        <end position="128"/>
    </location>
</feature>
<dbReference type="AlphaFoldDB" id="A0A1I7IEH7"/>
<evidence type="ECO:0000256" key="1">
    <source>
        <dbReference type="SAM" id="Coils"/>
    </source>
</evidence>
<keyword evidence="1" id="KW-0175">Coiled coil</keyword>
<organism evidence="3 4">
    <name type="scientific">Pustulibacterium marinum</name>
    <dbReference type="NCBI Taxonomy" id="1224947"/>
    <lineage>
        <taxon>Bacteria</taxon>
        <taxon>Pseudomonadati</taxon>
        <taxon>Bacteroidota</taxon>
        <taxon>Flavobacteriia</taxon>
        <taxon>Flavobacteriales</taxon>
        <taxon>Flavobacteriaceae</taxon>
        <taxon>Pustulibacterium</taxon>
    </lineage>
</organism>